<dbReference type="PROSITE" id="PS50010">
    <property type="entry name" value="DH_2"/>
    <property type="match status" value="1"/>
</dbReference>
<dbReference type="WBParaSite" id="EVEC_0000741701-mRNA-1">
    <property type="protein sequence ID" value="EVEC_0000741701-mRNA-1"/>
    <property type="gene ID" value="EVEC_0000741701"/>
</dbReference>
<accession>A0A0N4VAC9</accession>
<organism evidence="4">
    <name type="scientific">Enterobius vermicularis</name>
    <name type="common">Human pinworm</name>
    <dbReference type="NCBI Taxonomy" id="51028"/>
    <lineage>
        <taxon>Eukaryota</taxon>
        <taxon>Metazoa</taxon>
        <taxon>Ecdysozoa</taxon>
        <taxon>Nematoda</taxon>
        <taxon>Chromadorea</taxon>
        <taxon>Rhabditida</taxon>
        <taxon>Spirurina</taxon>
        <taxon>Oxyuridomorpha</taxon>
        <taxon>Oxyuroidea</taxon>
        <taxon>Oxyuridae</taxon>
        <taxon>Enterobius</taxon>
    </lineage>
</organism>
<evidence type="ECO:0000313" key="3">
    <source>
        <dbReference type="Proteomes" id="UP000274131"/>
    </source>
</evidence>
<reference evidence="2 3" key="2">
    <citation type="submission" date="2018-10" db="EMBL/GenBank/DDBJ databases">
        <authorList>
            <consortium name="Pathogen Informatics"/>
        </authorList>
    </citation>
    <scope>NUCLEOTIDE SEQUENCE [LARGE SCALE GENOMIC DNA]</scope>
</reference>
<dbReference type="Gene3D" id="1.20.900.10">
    <property type="entry name" value="Dbl homology (DH) domain"/>
    <property type="match status" value="1"/>
</dbReference>
<dbReference type="InterPro" id="IPR000219">
    <property type="entry name" value="DH_dom"/>
</dbReference>
<feature type="domain" description="DH" evidence="1">
    <location>
        <begin position="15"/>
        <end position="198"/>
    </location>
</feature>
<dbReference type="Proteomes" id="UP000274131">
    <property type="component" value="Unassembled WGS sequence"/>
</dbReference>
<sequence length="237" mass="26989">MQEQTDKEPKSLVQDENSMIREIIATEAAYLECIRVTVEVGLLEYMPLFVTSEPNKVKLMKRLQSLVFGAIEDVYVYHTNMIYPDIIVLKDVEDARLAEKFAEAIAEKKDYFDAYGFYVQARPASKMLLAYNLGQHKSLQLIDEALSVANKTREELERVLQEPINRVRKYAKALAKIISKMALDDPEIDLLSDAFAAVDLEEAYKTAVAEWAAERIKDCPVDLQLVFSGKKLILFNS</sequence>
<evidence type="ECO:0000259" key="1">
    <source>
        <dbReference type="PROSITE" id="PS50010"/>
    </source>
</evidence>
<keyword evidence="3" id="KW-1185">Reference proteome</keyword>
<gene>
    <name evidence="2" type="ORF">EVEC_LOCUS6938</name>
</gene>
<reference evidence="4" key="1">
    <citation type="submission" date="2017-02" db="UniProtKB">
        <authorList>
            <consortium name="WormBaseParasite"/>
        </authorList>
    </citation>
    <scope>IDENTIFICATION</scope>
</reference>
<dbReference type="Pfam" id="PF00621">
    <property type="entry name" value="RhoGEF"/>
    <property type="match status" value="1"/>
</dbReference>
<evidence type="ECO:0000313" key="2">
    <source>
        <dbReference type="EMBL" id="VDD92187.1"/>
    </source>
</evidence>
<proteinExistence type="predicted"/>
<dbReference type="SUPFAM" id="SSF48065">
    <property type="entry name" value="DBL homology domain (DH-domain)"/>
    <property type="match status" value="1"/>
</dbReference>
<dbReference type="EMBL" id="UXUI01008705">
    <property type="protein sequence ID" value="VDD92187.1"/>
    <property type="molecule type" value="Genomic_DNA"/>
</dbReference>
<protein>
    <submittedName>
        <fullName evidence="4">DH domain-containing protein</fullName>
    </submittedName>
</protein>
<dbReference type="GO" id="GO:0005085">
    <property type="term" value="F:guanyl-nucleotide exchange factor activity"/>
    <property type="evidence" value="ECO:0007669"/>
    <property type="project" value="InterPro"/>
</dbReference>
<dbReference type="InterPro" id="IPR035899">
    <property type="entry name" value="DBL_dom_sf"/>
</dbReference>
<name>A0A0N4VAC9_ENTVE</name>
<evidence type="ECO:0000313" key="4">
    <source>
        <dbReference type="WBParaSite" id="EVEC_0000741701-mRNA-1"/>
    </source>
</evidence>
<dbReference type="AlphaFoldDB" id="A0A0N4VAC9"/>